<evidence type="ECO:0000313" key="4">
    <source>
        <dbReference type="EMBL" id="MCS0596812.1"/>
    </source>
</evidence>
<dbReference type="SUPFAM" id="SSF55729">
    <property type="entry name" value="Acyl-CoA N-acyltransferases (Nat)"/>
    <property type="match status" value="1"/>
</dbReference>
<evidence type="ECO:0000256" key="1">
    <source>
        <dbReference type="ARBA" id="ARBA00022679"/>
    </source>
</evidence>
<dbReference type="RefSeq" id="WP_258827845.1">
    <property type="nucleotide sequence ID" value="NZ_JANUHA010000006.1"/>
</dbReference>
<dbReference type="InterPro" id="IPR000182">
    <property type="entry name" value="GNAT_dom"/>
</dbReference>
<keyword evidence="1" id="KW-0808">Transferase</keyword>
<gene>
    <name evidence="4" type="ORF">NX780_10645</name>
</gene>
<proteinExistence type="predicted"/>
<dbReference type="InterPro" id="IPR050832">
    <property type="entry name" value="Bact_Acetyltransf"/>
</dbReference>
<dbReference type="EMBL" id="JANUHA010000006">
    <property type="protein sequence ID" value="MCS0596812.1"/>
    <property type="molecule type" value="Genomic_DNA"/>
</dbReference>
<feature type="domain" description="N-acetyltransferase" evidence="3">
    <location>
        <begin position="3"/>
        <end position="159"/>
    </location>
</feature>
<name>A0ABT2AKN7_9BURK</name>
<protein>
    <submittedName>
        <fullName evidence="4">GNAT family N-acetyltransferase</fullName>
    </submittedName>
</protein>
<dbReference type="CDD" id="cd04301">
    <property type="entry name" value="NAT_SF"/>
    <property type="match status" value="1"/>
</dbReference>
<evidence type="ECO:0000313" key="5">
    <source>
        <dbReference type="Proteomes" id="UP001206572"/>
    </source>
</evidence>
<dbReference type="PANTHER" id="PTHR43877">
    <property type="entry name" value="AMINOALKYLPHOSPHONATE N-ACETYLTRANSFERASE-RELATED-RELATED"/>
    <property type="match status" value="1"/>
</dbReference>
<evidence type="ECO:0000259" key="3">
    <source>
        <dbReference type="PROSITE" id="PS51186"/>
    </source>
</evidence>
<dbReference type="Gene3D" id="3.40.630.30">
    <property type="match status" value="1"/>
</dbReference>
<dbReference type="InterPro" id="IPR016181">
    <property type="entry name" value="Acyl_CoA_acyltransferase"/>
</dbReference>
<accession>A0ABT2AKN7</accession>
<sequence>MDCFIRPYRPADREAVDRVALAAFSQYAHAYPDWPGFSARIARTSALASQAELLVADDAGDILGAVLHVAPGKPRSAIFPDEWALIRMLVVDPEQRGRGIGRQLMAACLRHAIRDGAPAIGLHTSPMMETALRLYTTLGFTRDRDLDPIDGVSYGHYVLPAERLQAALDWLSNRPVR</sequence>
<keyword evidence="2" id="KW-0012">Acyltransferase</keyword>
<keyword evidence="5" id="KW-1185">Reference proteome</keyword>
<dbReference type="Pfam" id="PF00583">
    <property type="entry name" value="Acetyltransf_1"/>
    <property type="match status" value="1"/>
</dbReference>
<dbReference type="Proteomes" id="UP001206572">
    <property type="component" value="Unassembled WGS sequence"/>
</dbReference>
<evidence type="ECO:0000256" key="2">
    <source>
        <dbReference type="ARBA" id="ARBA00023315"/>
    </source>
</evidence>
<comment type="caution">
    <text evidence="4">The sequence shown here is derived from an EMBL/GenBank/DDBJ whole genome shotgun (WGS) entry which is preliminary data.</text>
</comment>
<reference evidence="4 5" key="1">
    <citation type="submission" date="2022-08" db="EMBL/GenBank/DDBJ databases">
        <title>Reclassification of Massilia species as members of the genera Telluria, Duganella, Pseudoduganella, Mokoshia gen. nov. and Zemynaea gen. nov. using orthogonal and non-orthogonal genome-based approaches.</title>
        <authorList>
            <person name="Bowman J.P."/>
        </authorList>
    </citation>
    <scope>NUCLEOTIDE SEQUENCE [LARGE SCALE GENOMIC DNA]</scope>
    <source>
        <strain evidence="4 5">JCM 31661</strain>
    </source>
</reference>
<dbReference type="PROSITE" id="PS51186">
    <property type="entry name" value="GNAT"/>
    <property type="match status" value="1"/>
</dbReference>
<organism evidence="4 5">
    <name type="scientific">Massilia agri</name>
    <dbReference type="NCBI Taxonomy" id="1886785"/>
    <lineage>
        <taxon>Bacteria</taxon>
        <taxon>Pseudomonadati</taxon>
        <taxon>Pseudomonadota</taxon>
        <taxon>Betaproteobacteria</taxon>
        <taxon>Burkholderiales</taxon>
        <taxon>Oxalobacteraceae</taxon>
        <taxon>Telluria group</taxon>
        <taxon>Massilia</taxon>
    </lineage>
</organism>